<sequence>MGKLKEKNIIILIILAIIALIIGFTIKNTHEKNIDKEKSAKAAIEHMKKEENIDFVVTDVKIETHFELSGSITVRGYDKNDKQNKFYVDINKIQNYKVKTWGKD</sequence>
<comment type="caution">
    <text evidence="2">The sequence shown here is derived from an EMBL/GenBank/DDBJ whole genome shotgun (WGS) entry which is preliminary data.</text>
</comment>
<evidence type="ECO:0000313" key="2">
    <source>
        <dbReference type="EMBL" id="MDG0956250.1"/>
    </source>
</evidence>
<gene>
    <name evidence="2" type="ORF">P6U19_27310</name>
</gene>
<evidence type="ECO:0000313" key="3">
    <source>
        <dbReference type="Proteomes" id="UP001216801"/>
    </source>
</evidence>
<dbReference type="Proteomes" id="UP001216801">
    <property type="component" value="Unassembled WGS sequence"/>
</dbReference>
<name>A0AAJ1NFH8_9BACI</name>
<accession>A0AAJ1NFH8</accession>
<keyword evidence="1" id="KW-0472">Membrane</keyword>
<evidence type="ECO:0000256" key="1">
    <source>
        <dbReference type="SAM" id="Phobius"/>
    </source>
</evidence>
<proteinExistence type="predicted"/>
<feature type="transmembrane region" description="Helical" evidence="1">
    <location>
        <begin position="9"/>
        <end position="26"/>
    </location>
</feature>
<keyword evidence="1" id="KW-0812">Transmembrane</keyword>
<protein>
    <recommendedName>
        <fullName evidence="4">DUF1433 domain-containing protein</fullName>
    </recommendedName>
</protein>
<dbReference type="AlphaFoldDB" id="A0AAJ1NFH8"/>
<dbReference type="EMBL" id="JARPRR010000037">
    <property type="protein sequence ID" value="MDG0956250.1"/>
    <property type="molecule type" value="Genomic_DNA"/>
</dbReference>
<reference evidence="2" key="1">
    <citation type="submission" date="2023-03" db="EMBL/GenBank/DDBJ databases">
        <title>Genetic diversity of Bacillus cereus sensu lato isolates from Slovenia.</title>
        <authorList>
            <person name="Abdelli M."/>
        </authorList>
    </citation>
    <scope>NUCLEOTIDE SEQUENCE</scope>
    <source>
        <strain evidence="2">SIBC39</strain>
    </source>
</reference>
<organism evidence="2 3">
    <name type="scientific">Bacillus paranthracis</name>
    <dbReference type="NCBI Taxonomy" id="2026186"/>
    <lineage>
        <taxon>Bacteria</taxon>
        <taxon>Bacillati</taxon>
        <taxon>Bacillota</taxon>
        <taxon>Bacilli</taxon>
        <taxon>Bacillales</taxon>
        <taxon>Bacillaceae</taxon>
        <taxon>Bacillus</taxon>
        <taxon>Bacillus cereus group</taxon>
    </lineage>
</organism>
<dbReference type="RefSeq" id="WP_138320839.1">
    <property type="nucleotide sequence ID" value="NZ_CP040515.1"/>
</dbReference>
<keyword evidence="1" id="KW-1133">Transmembrane helix</keyword>
<evidence type="ECO:0008006" key="4">
    <source>
        <dbReference type="Google" id="ProtNLM"/>
    </source>
</evidence>